<reference evidence="2 3" key="1">
    <citation type="submission" date="2015-03" db="EMBL/GenBank/DDBJ databases">
        <title>Genome sequencing of Methylobacterium tarhaniae DSM 25844.</title>
        <authorList>
            <person name="Chaudhry V."/>
            <person name="Patil P.B."/>
        </authorList>
    </citation>
    <scope>NUCLEOTIDE SEQUENCE [LARGE SCALE GENOMIC DNA]</scope>
    <source>
        <strain evidence="2 3">DSM 25844</strain>
    </source>
</reference>
<dbReference type="EMBL" id="LABZ01000030">
    <property type="protein sequence ID" value="KMO43995.1"/>
    <property type="molecule type" value="Genomic_DNA"/>
</dbReference>
<sequence length="396" mass="45053">ERVARRGGSGTPLAGRASLREPMLTAMAQEGETFLQSYATLRRGLADSDLEPRASGTLSTSFAFLPQGFFSGLRTDCNRIDPNAEPTSLRGQNLDPALRACEAMVVTYPYARAFEDRLQAGREQRAYQRATASCEDGAAIAAYAAAYPAGRFRPLVDTFGLDCGRARDRQDEARRRQEDEARRRQDEERSRQDEARRRQEELERQMAEARRAQEEQRRRDEERRQQAAQQRTTIGSNAGWTLNYSTALLEVSPLMNDQYDPQKESYTTIWYSRQHGQQVMMYVQVSPNQRCGSAQQFITEQIRPRRGQVTRAQDVTSAPLRTGFVLEGRGTAITQGNFDDRSFYDFASVRRDDRSTITNVGGRFPAEYGELYRAELLRMMNSMQLPNRDVFANRCG</sequence>
<gene>
    <name evidence="2" type="ORF">VQ03_05725</name>
</gene>
<feature type="region of interest" description="Disordered" evidence="1">
    <location>
        <begin position="168"/>
        <end position="234"/>
    </location>
</feature>
<feature type="compositionally biased region" description="Basic and acidic residues" evidence="1">
    <location>
        <begin position="168"/>
        <end position="225"/>
    </location>
</feature>
<proteinExistence type="predicted"/>
<dbReference type="PATRIC" id="fig|1187852.3.peg.4299"/>
<dbReference type="Proteomes" id="UP000036449">
    <property type="component" value="Unassembled WGS sequence"/>
</dbReference>
<name>A0A0J6T9H5_9HYPH</name>
<feature type="non-terminal residue" evidence="2">
    <location>
        <position position="1"/>
    </location>
</feature>
<organism evidence="2 3">
    <name type="scientific">Methylobacterium tarhaniae</name>
    <dbReference type="NCBI Taxonomy" id="1187852"/>
    <lineage>
        <taxon>Bacteria</taxon>
        <taxon>Pseudomonadati</taxon>
        <taxon>Pseudomonadota</taxon>
        <taxon>Alphaproteobacteria</taxon>
        <taxon>Hyphomicrobiales</taxon>
        <taxon>Methylobacteriaceae</taxon>
        <taxon>Methylobacterium</taxon>
    </lineage>
</organism>
<dbReference type="AlphaFoldDB" id="A0A0J6T9H5"/>
<comment type="caution">
    <text evidence="2">The sequence shown here is derived from an EMBL/GenBank/DDBJ whole genome shotgun (WGS) entry which is preliminary data.</text>
</comment>
<evidence type="ECO:0000313" key="3">
    <source>
        <dbReference type="Proteomes" id="UP000036449"/>
    </source>
</evidence>
<accession>A0A0J6T9H5</accession>
<evidence type="ECO:0000256" key="1">
    <source>
        <dbReference type="SAM" id="MobiDB-lite"/>
    </source>
</evidence>
<protein>
    <submittedName>
        <fullName evidence="2">Uncharacterized protein</fullName>
    </submittedName>
</protein>
<keyword evidence="3" id="KW-1185">Reference proteome</keyword>
<evidence type="ECO:0000313" key="2">
    <source>
        <dbReference type="EMBL" id="KMO43995.1"/>
    </source>
</evidence>